<name>A0A914N4Z9_MELIC</name>
<protein>
    <submittedName>
        <fullName evidence="3">Uncharacterized protein</fullName>
    </submittedName>
</protein>
<evidence type="ECO:0000256" key="1">
    <source>
        <dbReference type="SAM" id="MobiDB-lite"/>
    </source>
</evidence>
<sequence length="171" mass="18011">MLSDQDRKSYLVEGGRLRSQSAGSAGILLNRQSANLDNMTVDAFGAMPTHHVGSGAPSSYTPTTPGEASTFSFLPSAAAPSGRGRNKGPILGLDTTDTADPYYRPPRFRRPTADAYSPGARSRGSWASGDWTNRHESPPADPDAIEPLEGPSISGRNSPSQQQALDGAPLE</sequence>
<dbReference type="Proteomes" id="UP000887563">
    <property type="component" value="Unplaced"/>
</dbReference>
<reference evidence="3" key="1">
    <citation type="submission" date="2022-11" db="UniProtKB">
        <authorList>
            <consortium name="WormBaseParasite"/>
        </authorList>
    </citation>
    <scope>IDENTIFICATION</scope>
</reference>
<dbReference type="WBParaSite" id="Minc3s03973g35216">
    <property type="protein sequence ID" value="Minc3s03973g35216"/>
    <property type="gene ID" value="Minc3s03973g35216"/>
</dbReference>
<evidence type="ECO:0000313" key="2">
    <source>
        <dbReference type="Proteomes" id="UP000887563"/>
    </source>
</evidence>
<proteinExistence type="predicted"/>
<feature type="region of interest" description="Disordered" evidence="1">
    <location>
        <begin position="48"/>
        <end position="171"/>
    </location>
</feature>
<keyword evidence="2" id="KW-1185">Reference proteome</keyword>
<organism evidence="2 3">
    <name type="scientific">Meloidogyne incognita</name>
    <name type="common">Southern root-knot nematode worm</name>
    <name type="synonym">Oxyuris incognita</name>
    <dbReference type="NCBI Taxonomy" id="6306"/>
    <lineage>
        <taxon>Eukaryota</taxon>
        <taxon>Metazoa</taxon>
        <taxon>Ecdysozoa</taxon>
        <taxon>Nematoda</taxon>
        <taxon>Chromadorea</taxon>
        <taxon>Rhabditida</taxon>
        <taxon>Tylenchina</taxon>
        <taxon>Tylenchomorpha</taxon>
        <taxon>Tylenchoidea</taxon>
        <taxon>Meloidogynidae</taxon>
        <taxon>Meloidogyninae</taxon>
        <taxon>Meloidogyne</taxon>
        <taxon>Meloidogyne incognita group</taxon>
    </lineage>
</organism>
<feature type="compositionally biased region" description="Polar residues" evidence="1">
    <location>
        <begin position="154"/>
        <end position="164"/>
    </location>
</feature>
<dbReference type="AlphaFoldDB" id="A0A914N4Z9"/>
<accession>A0A914N4Z9</accession>
<evidence type="ECO:0000313" key="3">
    <source>
        <dbReference type="WBParaSite" id="Minc3s03973g35216"/>
    </source>
</evidence>
<feature type="compositionally biased region" description="Polar residues" evidence="1">
    <location>
        <begin position="56"/>
        <end position="73"/>
    </location>
</feature>